<dbReference type="GO" id="GO:0003677">
    <property type="term" value="F:DNA binding"/>
    <property type="evidence" value="ECO:0007669"/>
    <property type="project" value="UniProtKB-KW"/>
</dbReference>
<comment type="function">
    <text evidence="6">Component of the sequence-specific heterotrimeric transcription factor (NF-Y) which specifically recognizes a 5'-CCAAT-3' box motif found in the promoters of its target genes.</text>
</comment>
<sequence>MLFLLLPLRKELILPTLLTRLLIILPGAAGALNALARFPLNNGGEIVEEEPLYMYVNTKQFYRILKRRQARAKLEAEGRIPKSRQKYLHESRHLHALNRNRGQYGRFQKGNVLPQPSGVSSASSSSASSSNPLQKTSSTSIGASSSATLPIHHSTPSSNGQFNTISNNIRHQSSSSFQGSVIHDKSVFDITSNNATMTNNGMTNTGRVYISTTGAGIPSTSHTSNDARLSVTPNASLPSSTPVIVIPPPPVGTQQTTESNSTIKSSTTNIQGGLGSVVNPSTSIQGGLGSIVNPSTSNQGGLGGIVNPSTSIQGGLGGIVNPSTSIQGGLGGVINPSTTIQGGLGGVINPSTTIQGGLGGIVSPTSIQGGLGGVINPSSSGGNVSGGGPKQGNDDVEEALRGLMDNGLLDLPFFTL</sequence>
<evidence type="ECO:0000256" key="6">
    <source>
        <dbReference type="RuleBase" id="RU367155"/>
    </source>
</evidence>
<dbReference type="SMART" id="SM00521">
    <property type="entry name" value="CBF"/>
    <property type="match status" value="1"/>
</dbReference>
<comment type="similarity">
    <text evidence="6">Belongs to the NFYA/HAP2 subunit family.</text>
</comment>
<dbReference type="Pfam" id="PF02045">
    <property type="entry name" value="CBFB_NFYA"/>
    <property type="match status" value="1"/>
</dbReference>
<accession>A0A1X7VA81</accession>
<feature type="compositionally biased region" description="Low complexity" evidence="7">
    <location>
        <begin position="256"/>
        <end position="270"/>
    </location>
</feature>
<evidence type="ECO:0000256" key="5">
    <source>
        <dbReference type="ARBA" id="ARBA00023242"/>
    </source>
</evidence>
<dbReference type="GO" id="GO:0003700">
    <property type="term" value="F:DNA-binding transcription factor activity"/>
    <property type="evidence" value="ECO:0007669"/>
    <property type="project" value="UniProtKB-UniRule"/>
</dbReference>
<feature type="region of interest" description="Disordered" evidence="7">
    <location>
        <begin position="99"/>
        <end position="166"/>
    </location>
</feature>
<evidence type="ECO:0000256" key="1">
    <source>
        <dbReference type="ARBA" id="ARBA00004123"/>
    </source>
</evidence>
<evidence type="ECO:0000256" key="4">
    <source>
        <dbReference type="ARBA" id="ARBA00023163"/>
    </source>
</evidence>
<feature type="compositionally biased region" description="Polar residues" evidence="7">
    <location>
        <begin position="154"/>
        <end position="166"/>
    </location>
</feature>
<keyword evidence="5 6" id="KW-0539">Nucleus</keyword>
<dbReference type="GO" id="GO:0005634">
    <property type="term" value="C:nucleus"/>
    <property type="evidence" value="ECO:0007669"/>
    <property type="project" value="UniProtKB-SubCell"/>
</dbReference>
<evidence type="ECO:0000256" key="7">
    <source>
        <dbReference type="SAM" id="MobiDB-lite"/>
    </source>
</evidence>
<dbReference type="EnsemblMetazoa" id="Aqu2.1.36427_001">
    <property type="protein sequence ID" value="Aqu2.1.36427_001"/>
    <property type="gene ID" value="Aqu2.1.36427"/>
</dbReference>
<keyword evidence="2 6" id="KW-0805">Transcription regulation</keyword>
<dbReference type="InterPro" id="IPR001289">
    <property type="entry name" value="NFYA"/>
</dbReference>
<keyword evidence="3 6" id="KW-0238">DNA-binding</keyword>
<name>A0A1X7VA81_AMPQE</name>
<evidence type="ECO:0000313" key="8">
    <source>
        <dbReference type="EnsemblMetazoa" id="Aqu2.1.36427_001"/>
    </source>
</evidence>
<reference evidence="8" key="1">
    <citation type="submission" date="2017-05" db="UniProtKB">
        <authorList>
            <consortium name="EnsemblMetazoa"/>
        </authorList>
    </citation>
    <scope>IDENTIFICATION</scope>
</reference>
<protein>
    <recommendedName>
        <fullName evidence="6">Nuclear transcription factor Y subunit</fullName>
    </recommendedName>
</protein>
<feature type="compositionally biased region" description="Low complexity" evidence="7">
    <location>
        <begin position="120"/>
        <end position="148"/>
    </location>
</feature>
<keyword evidence="4 6" id="KW-0804">Transcription</keyword>
<dbReference type="OrthoDB" id="1097733at2759"/>
<evidence type="ECO:0000256" key="2">
    <source>
        <dbReference type="ARBA" id="ARBA00023015"/>
    </source>
</evidence>
<proteinExistence type="inferred from homology"/>
<feature type="region of interest" description="Disordered" evidence="7">
    <location>
        <begin position="372"/>
        <end position="395"/>
    </location>
</feature>
<dbReference type="AlphaFoldDB" id="A0A1X7VA81"/>
<dbReference type="eggNOG" id="KOG1561">
    <property type="taxonomic scope" value="Eukaryota"/>
</dbReference>
<dbReference type="STRING" id="400682.A0A1X7VA81"/>
<dbReference type="Gene3D" id="6.10.250.2430">
    <property type="match status" value="1"/>
</dbReference>
<dbReference type="PRINTS" id="PR00616">
    <property type="entry name" value="CCAATSUBUNTB"/>
</dbReference>
<feature type="region of interest" description="Disordered" evidence="7">
    <location>
        <begin position="233"/>
        <end position="275"/>
    </location>
</feature>
<comment type="subcellular location">
    <subcellularLocation>
        <location evidence="1 6">Nucleus</location>
    </subcellularLocation>
</comment>
<evidence type="ECO:0000256" key="3">
    <source>
        <dbReference type="ARBA" id="ARBA00023125"/>
    </source>
</evidence>
<organism evidence="8">
    <name type="scientific">Amphimedon queenslandica</name>
    <name type="common">Sponge</name>
    <dbReference type="NCBI Taxonomy" id="400682"/>
    <lineage>
        <taxon>Eukaryota</taxon>
        <taxon>Metazoa</taxon>
        <taxon>Porifera</taxon>
        <taxon>Demospongiae</taxon>
        <taxon>Heteroscleromorpha</taxon>
        <taxon>Haplosclerida</taxon>
        <taxon>Niphatidae</taxon>
        <taxon>Amphimedon</taxon>
    </lineage>
</organism>
<dbReference type="PANTHER" id="PTHR12632">
    <property type="entry name" value="TRANSCRIPTION FACTOR NF-Y ALPHA-RELATED"/>
    <property type="match status" value="1"/>
</dbReference>
<dbReference type="PROSITE" id="PS51152">
    <property type="entry name" value="NFYA_HAP2_2"/>
    <property type="match status" value="1"/>
</dbReference>
<dbReference type="InParanoid" id="A0A1X7VA81"/>
<comment type="subunit">
    <text evidence="6">Heterotrimer.</text>
</comment>